<organism evidence="7 8">
    <name type="scientific">Lancefieldella parvula (strain ATCC 33793 / DSM 20469 / CCUG 32760 / JCM 10300 / KCTC 3663 / VPI 0546 / 1246)</name>
    <name type="common">Atopobium parvulum</name>
    <dbReference type="NCBI Taxonomy" id="521095"/>
    <lineage>
        <taxon>Bacteria</taxon>
        <taxon>Bacillati</taxon>
        <taxon>Actinomycetota</taxon>
        <taxon>Coriobacteriia</taxon>
        <taxon>Coriobacteriales</taxon>
        <taxon>Atopobiaceae</taxon>
        <taxon>Lancefieldella</taxon>
    </lineage>
</organism>
<dbReference type="InterPro" id="IPR000212">
    <property type="entry name" value="DNA_helicase_UvrD/REP"/>
</dbReference>
<name>C8W9K3_LANP1</name>
<dbReference type="Pfam" id="PF00580">
    <property type="entry name" value="UvrD-helicase"/>
    <property type="match status" value="1"/>
</dbReference>
<dbReference type="eggNOG" id="COG3973">
    <property type="taxonomic scope" value="Bacteria"/>
</dbReference>
<dbReference type="GO" id="GO:0000725">
    <property type="term" value="P:recombinational repair"/>
    <property type="evidence" value="ECO:0007669"/>
    <property type="project" value="TreeGrafter"/>
</dbReference>
<dbReference type="GO" id="GO:0005524">
    <property type="term" value="F:ATP binding"/>
    <property type="evidence" value="ECO:0007669"/>
    <property type="project" value="UniProtKB-UniRule"/>
</dbReference>
<dbReference type="RefSeq" id="WP_012808449.1">
    <property type="nucleotide sequence ID" value="NC_013203.1"/>
</dbReference>
<protein>
    <submittedName>
        <fullName evidence="7">Superfamily I DNA and RNA helicase-like protein</fullName>
    </submittedName>
</protein>
<evidence type="ECO:0000256" key="3">
    <source>
        <dbReference type="ARBA" id="ARBA00022806"/>
    </source>
</evidence>
<dbReference type="GeneID" id="84805892"/>
<evidence type="ECO:0000256" key="1">
    <source>
        <dbReference type="ARBA" id="ARBA00022741"/>
    </source>
</evidence>
<feature type="binding site" evidence="5">
    <location>
        <begin position="229"/>
        <end position="236"/>
    </location>
    <ligand>
        <name>ATP</name>
        <dbReference type="ChEBI" id="CHEBI:30616"/>
    </ligand>
</feature>
<proteinExistence type="predicted"/>
<dbReference type="GO" id="GO:0043138">
    <property type="term" value="F:3'-5' DNA helicase activity"/>
    <property type="evidence" value="ECO:0007669"/>
    <property type="project" value="TreeGrafter"/>
</dbReference>
<evidence type="ECO:0000256" key="4">
    <source>
        <dbReference type="ARBA" id="ARBA00022840"/>
    </source>
</evidence>
<dbReference type="PANTHER" id="PTHR11070">
    <property type="entry name" value="UVRD / RECB / PCRA DNA HELICASE FAMILY MEMBER"/>
    <property type="match status" value="1"/>
</dbReference>
<accession>C8W9K3</accession>
<evidence type="ECO:0000256" key="2">
    <source>
        <dbReference type="ARBA" id="ARBA00022801"/>
    </source>
</evidence>
<gene>
    <name evidence="7" type="ordered locus">Apar_0360</name>
</gene>
<evidence type="ECO:0000313" key="7">
    <source>
        <dbReference type="EMBL" id="ACV50791.1"/>
    </source>
</evidence>
<keyword evidence="1 5" id="KW-0547">Nucleotide-binding</keyword>
<dbReference type="GO" id="GO:0005829">
    <property type="term" value="C:cytosol"/>
    <property type="evidence" value="ECO:0007669"/>
    <property type="project" value="TreeGrafter"/>
</dbReference>
<dbReference type="InterPro" id="IPR027417">
    <property type="entry name" value="P-loop_NTPase"/>
</dbReference>
<dbReference type="SUPFAM" id="SSF52540">
    <property type="entry name" value="P-loop containing nucleoside triphosphate hydrolases"/>
    <property type="match status" value="1"/>
</dbReference>
<dbReference type="PROSITE" id="PS51198">
    <property type="entry name" value="UVRD_HELICASE_ATP_BIND"/>
    <property type="match status" value="1"/>
</dbReference>
<evidence type="ECO:0000256" key="5">
    <source>
        <dbReference type="PROSITE-ProRule" id="PRU00560"/>
    </source>
</evidence>
<dbReference type="HOGENOM" id="CLU_010312_4_0_11"/>
<sequence>MDPIHQQEQEHLTHVYQKLVEIREDLDTTLNTTQKDAARDLRQMSEEIRPDFGGADETIETLAAIETLNSVIDTYNQYHDFTVEKLGRVEILLRQPYFAKVTLKMRPGRPSRDVYIGAAGITDKDRSQLIVDWRSPVAETYYNQEMGTTSYQVDGKKRTVELELRRQFDITRDKLNLYFDTTVAIEDSLLLAALKRQHTEKLQAITATIQREQNVVVRHEDVPVLLVNGIAGSGKTSVLLQRIAYLLYQQRTTLTADQVYLFTPNEMFGRYINTVLPSMGEHNPQVFTWDSFLKALGLADHASGAHNNPDSLKKLEEQLASLELYEDDFKAISVEGTTLIKPAQVASSVAKFSQFPVGPRLIALAKDELHIRLERRLGQMAHNDEIQEEMLSLDVEQQLEVFGRTISPSDEEEVLARTREFLNWRYSSAHEVIESTSWLRIDRIGMRMLNTSALSGAECVYLRLLITGAGEKNVKFVMIDEVQDYTETQLMVLGKYFSRAHFLLLGDSNQAIWEDTATFEQIEKIFTATHGEGAVSTCKLLISYRSSPEITALFTSLLSEEGRGQTSSVQRGGKKPEFFEVVADDKETERAEYLKTMKSLVEQAQEFDGLTAIVCTEKSRVRWLAKQMEELFAAEDVSGGTDDTVQIDGMKSSESNTGVKVLTSHDSLPAKGVVLLDLALAKGLEFDQVIVADAQEEVYKADGISRRRLYTALSRAMHHVIVVSQGKMTPLLSNLL</sequence>
<evidence type="ECO:0000259" key="6">
    <source>
        <dbReference type="PROSITE" id="PS51198"/>
    </source>
</evidence>
<dbReference type="Proteomes" id="UP000000960">
    <property type="component" value="Chromosome"/>
</dbReference>
<dbReference type="STRING" id="521095.Apar_0360"/>
<dbReference type="InterPro" id="IPR027785">
    <property type="entry name" value="UvrD-like_helicase_C"/>
</dbReference>
<evidence type="ECO:0000313" key="8">
    <source>
        <dbReference type="Proteomes" id="UP000000960"/>
    </source>
</evidence>
<dbReference type="InterPro" id="IPR014016">
    <property type="entry name" value="UvrD-like_ATP-bd"/>
</dbReference>
<keyword evidence="4 5" id="KW-0067">ATP-binding</keyword>
<feature type="domain" description="UvrD-like helicase ATP-binding" evidence="6">
    <location>
        <begin position="208"/>
        <end position="547"/>
    </location>
</feature>
<dbReference type="EMBL" id="CP001721">
    <property type="protein sequence ID" value="ACV50791.1"/>
    <property type="molecule type" value="Genomic_DNA"/>
</dbReference>
<dbReference type="KEGG" id="apv:Apar_0360"/>
<keyword evidence="2 5" id="KW-0378">Hydrolase</keyword>
<dbReference type="OrthoDB" id="3196525at2"/>
<reference evidence="7 8" key="1">
    <citation type="journal article" date="2009" name="Stand. Genomic Sci.">
        <title>Complete genome sequence of Atopobium parvulum type strain (IPP 1246).</title>
        <authorList>
            <person name="Copeland A."/>
            <person name="Sikorski J."/>
            <person name="Lapidus A."/>
            <person name="Nolan M."/>
            <person name="Del Rio T.G."/>
            <person name="Lucas S."/>
            <person name="Chen F."/>
            <person name="Tice H."/>
            <person name="Pitluck S."/>
            <person name="Cheng J.F."/>
            <person name="Pukall R."/>
            <person name="Chertkov O."/>
            <person name="Brettin T."/>
            <person name="Han C."/>
            <person name="Detter J.C."/>
            <person name="Kuske C."/>
            <person name="Bruce D."/>
            <person name="Goodwin L."/>
            <person name="Ivanova N."/>
            <person name="Mavromatis K."/>
            <person name="Mikhailova N."/>
            <person name="Chen A."/>
            <person name="Palaniappan K."/>
            <person name="Chain P."/>
            <person name="Rohde M."/>
            <person name="Goker M."/>
            <person name="Bristow J."/>
            <person name="Eisen J.A."/>
            <person name="Markowitz V."/>
            <person name="Hugenholtz P."/>
            <person name="Kyrpides N.C."/>
            <person name="Klenk H.P."/>
            <person name="Detter J.C."/>
        </authorList>
    </citation>
    <scope>NUCLEOTIDE SEQUENCE [LARGE SCALE GENOMIC DNA]</scope>
    <source>
        <strain evidence="8">ATCC 33793 / DSM 20469 / CCUG 32760 / JCM 10300 / KCTC 3663 / VPI 0546 / 1246</strain>
    </source>
</reference>
<dbReference type="Pfam" id="PF13538">
    <property type="entry name" value="UvrD_C_2"/>
    <property type="match status" value="1"/>
</dbReference>
<dbReference type="PANTHER" id="PTHR11070:SF17">
    <property type="entry name" value="DNA HELICASE IV"/>
    <property type="match status" value="1"/>
</dbReference>
<dbReference type="AlphaFoldDB" id="C8W9K3"/>
<keyword evidence="8" id="KW-1185">Reference proteome</keyword>
<dbReference type="GO" id="GO:0003677">
    <property type="term" value="F:DNA binding"/>
    <property type="evidence" value="ECO:0007669"/>
    <property type="project" value="InterPro"/>
</dbReference>
<keyword evidence="3 5" id="KW-0347">Helicase</keyword>
<dbReference type="GO" id="GO:0016787">
    <property type="term" value="F:hydrolase activity"/>
    <property type="evidence" value="ECO:0007669"/>
    <property type="project" value="UniProtKB-UniRule"/>
</dbReference>
<dbReference type="Gene3D" id="3.40.50.300">
    <property type="entry name" value="P-loop containing nucleotide triphosphate hydrolases"/>
    <property type="match status" value="3"/>
</dbReference>